<evidence type="ECO:0000313" key="6">
    <source>
        <dbReference type="Proteomes" id="UP001611075"/>
    </source>
</evidence>
<gene>
    <name evidence="5" type="ORF">ACH4OY_15085</name>
</gene>
<evidence type="ECO:0000256" key="1">
    <source>
        <dbReference type="ARBA" id="ARBA00022574"/>
    </source>
</evidence>
<dbReference type="Gene3D" id="2.130.10.10">
    <property type="entry name" value="YVTN repeat-like/Quinoprotein amine dehydrogenase"/>
    <property type="match status" value="2"/>
</dbReference>
<keyword evidence="2" id="KW-0677">Repeat</keyword>
<sequence>MKLNPKPRQAALPNPTLVAGLALSDDGGDVIVGQTASADHPALSRWDVPSLSRLDDISGCPLSEGQDTCNVLSRTGGLLAVAGITGQRLTLIDLDSDTRTQPTQGHVVWAALRGDVLATGGARAQIRDPRSGELLWQQDPPATPDPNYPSRAPLVAPHPGGRQFAVGGTGAPDIRLHSLAGDHRTTLTGAPPRLRWLEYSPDGTYLVALDASVRSMVVWRSGEESPHLPDEFTDNAPQIWSIAFHPDGRHCAVGMLSGVIRLYRLSDGELLDRQSLHLGRVQALAFTPDGSTLFSGGDDGKLLCWAVE</sequence>
<accession>A0ABW7SJZ0</accession>
<dbReference type="InterPro" id="IPR011044">
    <property type="entry name" value="Quino_amine_DH_bsu"/>
</dbReference>
<evidence type="ECO:0000256" key="3">
    <source>
        <dbReference type="PROSITE-ProRule" id="PRU00221"/>
    </source>
</evidence>
<reference evidence="5 6" key="1">
    <citation type="submission" date="2024-10" db="EMBL/GenBank/DDBJ databases">
        <title>The Natural Products Discovery Center: Release of the First 8490 Sequenced Strains for Exploring Actinobacteria Biosynthetic Diversity.</title>
        <authorList>
            <person name="Kalkreuter E."/>
            <person name="Kautsar S.A."/>
            <person name="Yang D."/>
            <person name="Bader C.D."/>
            <person name="Teijaro C.N."/>
            <person name="Fluegel L."/>
            <person name="Davis C.M."/>
            <person name="Simpson J.R."/>
            <person name="Lauterbach L."/>
            <person name="Steele A.D."/>
            <person name="Gui C."/>
            <person name="Meng S."/>
            <person name="Li G."/>
            <person name="Viehrig K."/>
            <person name="Ye F."/>
            <person name="Su P."/>
            <person name="Kiefer A.F."/>
            <person name="Nichols A."/>
            <person name="Cepeda A.J."/>
            <person name="Yan W."/>
            <person name="Fan B."/>
            <person name="Jiang Y."/>
            <person name="Adhikari A."/>
            <person name="Zheng C.-J."/>
            <person name="Schuster L."/>
            <person name="Cowan T.M."/>
            <person name="Smanski M.J."/>
            <person name="Chevrette M.G."/>
            <person name="De Carvalho L.P.S."/>
            <person name="Shen B."/>
        </authorList>
    </citation>
    <scope>NUCLEOTIDE SEQUENCE [LARGE SCALE GENOMIC DNA]</scope>
    <source>
        <strain evidence="5 6">NPDC021253</strain>
    </source>
</reference>
<dbReference type="PANTHER" id="PTHR19848:SF8">
    <property type="entry name" value="F-BOX AND WD REPEAT DOMAIN CONTAINING 7"/>
    <property type="match status" value="1"/>
</dbReference>
<dbReference type="SMART" id="SM00320">
    <property type="entry name" value="WD40"/>
    <property type="match status" value="2"/>
</dbReference>
<comment type="caution">
    <text evidence="5">The sequence shown here is derived from an EMBL/GenBank/DDBJ whole genome shotgun (WGS) entry which is preliminary data.</text>
</comment>
<name>A0ABW7SJZ0_9ACTN</name>
<dbReference type="PANTHER" id="PTHR19848">
    <property type="entry name" value="WD40 REPEAT PROTEIN"/>
    <property type="match status" value="1"/>
</dbReference>
<protein>
    <submittedName>
        <fullName evidence="5">WD40 repeat domain-containing protein</fullName>
    </submittedName>
</protein>
<dbReference type="InterPro" id="IPR001680">
    <property type="entry name" value="WD40_rpt"/>
</dbReference>
<evidence type="ECO:0000313" key="5">
    <source>
        <dbReference type="EMBL" id="MFI0793994.1"/>
    </source>
</evidence>
<feature type="region of interest" description="Disordered" evidence="4">
    <location>
        <begin position="128"/>
        <end position="147"/>
    </location>
</feature>
<dbReference type="InterPro" id="IPR015943">
    <property type="entry name" value="WD40/YVTN_repeat-like_dom_sf"/>
</dbReference>
<dbReference type="PROSITE" id="PS50082">
    <property type="entry name" value="WD_REPEATS_2"/>
    <property type="match status" value="1"/>
</dbReference>
<dbReference type="RefSeq" id="WP_396679913.1">
    <property type="nucleotide sequence ID" value="NZ_JBIRPU010000009.1"/>
</dbReference>
<dbReference type="Pfam" id="PF00400">
    <property type="entry name" value="WD40"/>
    <property type="match status" value="2"/>
</dbReference>
<evidence type="ECO:0000256" key="2">
    <source>
        <dbReference type="ARBA" id="ARBA00022737"/>
    </source>
</evidence>
<dbReference type="EMBL" id="JBIRPU010000009">
    <property type="protein sequence ID" value="MFI0793994.1"/>
    <property type="molecule type" value="Genomic_DNA"/>
</dbReference>
<dbReference type="SUPFAM" id="SSF50969">
    <property type="entry name" value="YVTN repeat-like/Quinoprotein amine dehydrogenase"/>
    <property type="match status" value="1"/>
</dbReference>
<organism evidence="5 6">
    <name type="scientific">Micromonospora rubida</name>
    <dbReference type="NCBI Taxonomy" id="2697657"/>
    <lineage>
        <taxon>Bacteria</taxon>
        <taxon>Bacillati</taxon>
        <taxon>Actinomycetota</taxon>
        <taxon>Actinomycetes</taxon>
        <taxon>Micromonosporales</taxon>
        <taxon>Micromonosporaceae</taxon>
        <taxon>Micromonospora</taxon>
    </lineage>
</organism>
<dbReference type="PROSITE" id="PS50294">
    <property type="entry name" value="WD_REPEATS_REGION"/>
    <property type="match status" value="1"/>
</dbReference>
<proteinExistence type="predicted"/>
<feature type="repeat" description="WD" evidence="3">
    <location>
        <begin position="274"/>
        <end position="308"/>
    </location>
</feature>
<keyword evidence="1 3" id="KW-0853">WD repeat</keyword>
<keyword evidence="6" id="KW-1185">Reference proteome</keyword>
<dbReference type="Proteomes" id="UP001611075">
    <property type="component" value="Unassembled WGS sequence"/>
</dbReference>
<evidence type="ECO:0000256" key="4">
    <source>
        <dbReference type="SAM" id="MobiDB-lite"/>
    </source>
</evidence>